<comment type="caution">
    <text evidence="6">The sequence shown here is derived from an EMBL/GenBank/DDBJ whole genome shotgun (WGS) entry which is preliminary data.</text>
</comment>
<dbReference type="GO" id="GO:0042574">
    <property type="term" value="P:retinal metabolic process"/>
    <property type="evidence" value="ECO:0007669"/>
    <property type="project" value="TreeGrafter"/>
</dbReference>
<dbReference type="Pfam" id="PF03055">
    <property type="entry name" value="RPE65"/>
    <property type="match status" value="1"/>
</dbReference>
<dbReference type="GO" id="GO:0003834">
    <property type="term" value="F:beta-carotene 15,15'-dioxygenase activity"/>
    <property type="evidence" value="ECO:0007669"/>
    <property type="project" value="TreeGrafter"/>
</dbReference>
<keyword evidence="4" id="KW-0408">Iron</keyword>
<dbReference type="GO" id="GO:0016121">
    <property type="term" value="P:carotene catabolic process"/>
    <property type="evidence" value="ECO:0007669"/>
    <property type="project" value="TreeGrafter"/>
</dbReference>
<dbReference type="GO" id="GO:0046872">
    <property type="term" value="F:metal ion binding"/>
    <property type="evidence" value="ECO:0007669"/>
    <property type="project" value="UniProtKB-KW"/>
</dbReference>
<sequence length="357" mass="40904">MKCIFRRYIYKIEKNSQEMMKVAEITASTVNARQCILSGKKYTYNGNSLEGMVNSIAVTTNYIIYWQFQSTFNPCPFLKTPDIFPTLPLLDNFDFDSISSHTLDIVVISKSDKKVRIFQDSPESQFTGYVINAIETGSDENLQLTIDLMTYPLTHYYSFYAIYQNTRNYSPIETRLTRYILEPSRMDLRRLALSTNFLVMMEFPVINPSYYNNRSYSIFYVLSRVYELHAQVCKFSITNNAAKIEEIWELPNNLDVYLTQIAFVKHPDCRSEDDGALLVSAFNSKTAKGLLYVLNATTMVEIGRSVVPVPTPFGFKGMFIAGSTSAAFSVFHFYTPILGMLCWYLSGVIQTLLSVQR</sequence>
<comment type="similarity">
    <text evidence="2">Belongs to the carotenoid oxygenase family.</text>
</comment>
<evidence type="ECO:0000256" key="1">
    <source>
        <dbReference type="ARBA" id="ARBA00001954"/>
    </source>
</evidence>
<keyword evidence="5" id="KW-0472">Membrane</keyword>
<dbReference type="AlphaFoldDB" id="A0A0V1HDP8"/>
<dbReference type="Proteomes" id="UP000055024">
    <property type="component" value="Unassembled WGS sequence"/>
</dbReference>
<dbReference type="GO" id="GO:0016787">
    <property type="term" value="F:hydrolase activity"/>
    <property type="evidence" value="ECO:0007669"/>
    <property type="project" value="UniProtKB-KW"/>
</dbReference>
<gene>
    <name evidence="6" type="primary">RPE65</name>
    <name evidence="6" type="ORF">T11_10437</name>
</gene>
<name>A0A0V1HDP8_9BILA</name>
<dbReference type="STRING" id="268475.A0A0V1HDP8"/>
<dbReference type="PANTHER" id="PTHR10543:SF129">
    <property type="entry name" value="CAROTENOID OXYGENASE"/>
    <property type="match status" value="1"/>
</dbReference>
<feature type="transmembrane region" description="Helical" evidence="5">
    <location>
        <begin position="333"/>
        <end position="355"/>
    </location>
</feature>
<evidence type="ECO:0000256" key="3">
    <source>
        <dbReference type="ARBA" id="ARBA00022723"/>
    </source>
</evidence>
<dbReference type="GO" id="GO:0010436">
    <property type="term" value="F:carotenoid dioxygenase activity"/>
    <property type="evidence" value="ECO:0007669"/>
    <property type="project" value="TreeGrafter"/>
</dbReference>
<keyword evidence="3" id="KW-0479">Metal-binding</keyword>
<protein>
    <submittedName>
        <fullName evidence="6">Retinoid isomerohydrolase</fullName>
    </submittedName>
</protein>
<dbReference type="EMBL" id="JYDP01000080">
    <property type="protein sequence ID" value="KRZ08862.1"/>
    <property type="molecule type" value="Genomic_DNA"/>
</dbReference>
<accession>A0A0V1HDP8</accession>
<evidence type="ECO:0000256" key="5">
    <source>
        <dbReference type="SAM" id="Phobius"/>
    </source>
</evidence>
<evidence type="ECO:0000256" key="2">
    <source>
        <dbReference type="ARBA" id="ARBA00006787"/>
    </source>
</evidence>
<comment type="cofactor">
    <cofactor evidence="1">
        <name>Fe(2+)</name>
        <dbReference type="ChEBI" id="CHEBI:29033"/>
    </cofactor>
</comment>
<evidence type="ECO:0000313" key="6">
    <source>
        <dbReference type="EMBL" id="KRZ08862.1"/>
    </source>
</evidence>
<proteinExistence type="inferred from homology"/>
<evidence type="ECO:0000313" key="7">
    <source>
        <dbReference type="Proteomes" id="UP000055024"/>
    </source>
</evidence>
<dbReference type="InterPro" id="IPR004294">
    <property type="entry name" value="Carotenoid_Oase"/>
</dbReference>
<reference evidence="6 7" key="1">
    <citation type="submission" date="2015-01" db="EMBL/GenBank/DDBJ databases">
        <title>Evolution of Trichinella species and genotypes.</title>
        <authorList>
            <person name="Korhonen P.K."/>
            <person name="Edoardo P."/>
            <person name="Giuseppe L.R."/>
            <person name="Gasser R.B."/>
        </authorList>
    </citation>
    <scope>NUCLEOTIDE SEQUENCE [LARGE SCALE GENOMIC DNA]</scope>
    <source>
        <strain evidence="6">ISS1029</strain>
    </source>
</reference>
<keyword evidence="7" id="KW-1185">Reference proteome</keyword>
<keyword evidence="5" id="KW-1133">Transmembrane helix</keyword>
<dbReference type="OrthoDB" id="1069523at2759"/>
<evidence type="ECO:0000256" key="4">
    <source>
        <dbReference type="ARBA" id="ARBA00023004"/>
    </source>
</evidence>
<organism evidence="6 7">
    <name type="scientific">Trichinella zimbabwensis</name>
    <dbReference type="NCBI Taxonomy" id="268475"/>
    <lineage>
        <taxon>Eukaryota</taxon>
        <taxon>Metazoa</taxon>
        <taxon>Ecdysozoa</taxon>
        <taxon>Nematoda</taxon>
        <taxon>Enoplea</taxon>
        <taxon>Dorylaimia</taxon>
        <taxon>Trichinellida</taxon>
        <taxon>Trichinellidae</taxon>
        <taxon>Trichinella</taxon>
    </lineage>
</organism>
<keyword evidence="5" id="KW-0812">Transmembrane</keyword>
<keyword evidence="6" id="KW-0378">Hydrolase</keyword>
<dbReference type="PANTHER" id="PTHR10543">
    <property type="entry name" value="BETA-CAROTENE DIOXYGENASE"/>
    <property type="match status" value="1"/>
</dbReference>